<dbReference type="KEGG" id="mpar:F7D14_21190"/>
<dbReference type="EMBL" id="CP044333">
    <property type="protein sequence ID" value="QGN00098.1"/>
    <property type="molecule type" value="Genomic_DNA"/>
</dbReference>
<name>A0A6B8M522_9HYPH</name>
<proteinExistence type="predicted"/>
<reference evidence="2 3" key="1">
    <citation type="submission" date="2019-09" db="EMBL/GenBank/DDBJ databases">
        <title>Isolation and complete genome sequencing of Methylocystis species.</title>
        <authorList>
            <person name="Rumah B.L."/>
            <person name="Stead C.E."/>
            <person name="Stevens B.C."/>
            <person name="Minton N.P."/>
            <person name="Grosse-Honebrink A."/>
            <person name="Zhang Y."/>
        </authorList>
    </citation>
    <scope>NUCLEOTIDE SEQUENCE [LARGE SCALE GENOMIC DNA]</scope>
    <source>
        <strain evidence="2 3">BRCS2</strain>
        <plasmid evidence="2 3">unnamed2</plasmid>
    </source>
</reference>
<sequence>MREPSRRQANWRCAVAPKRRRTAASIMLLAAFRGHSTKTDVRRAARAASFFTRQTMSLVLFPIILYKDAANAGICEPVGLFVYYVNTLLRGDVPAEDLPGAFLDLYALDFYEKQVNNGGHSQFIGNSGARLQANLEHALRGAQMLGVEELVQLLSECWDWCEANPAERDRQDGWRNRAATLDALDERLYALEYDDIAYASFVAEQPERVQTWIKAATGATDFRARSKYYLAAGAWLLKQPTTELLASSDVDAALENVLKQYARTS</sequence>
<evidence type="ECO:0000313" key="2">
    <source>
        <dbReference type="EMBL" id="QGN00098.1"/>
    </source>
</evidence>
<organism evidence="2 3">
    <name type="scientific">Methylocystis parvus</name>
    <dbReference type="NCBI Taxonomy" id="134"/>
    <lineage>
        <taxon>Bacteria</taxon>
        <taxon>Pseudomonadati</taxon>
        <taxon>Pseudomonadota</taxon>
        <taxon>Alphaproteobacteria</taxon>
        <taxon>Hyphomicrobiales</taxon>
        <taxon>Methylocystaceae</taxon>
        <taxon>Methylocystis</taxon>
    </lineage>
</organism>
<dbReference type="Pfam" id="PF14300">
    <property type="entry name" value="DMP19"/>
    <property type="match status" value="1"/>
</dbReference>
<geneLocation type="plasmid" evidence="2">
    <name>unnamed2</name>
</geneLocation>
<dbReference type="Gene3D" id="1.20.1420.60">
    <property type="match status" value="1"/>
</dbReference>
<keyword evidence="2" id="KW-0614">Plasmid</keyword>
<dbReference type="InterPro" id="IPR025402">
    <property type="entry name" value="DMP19_C"/>
</dbReference>
<keyword evidence="3" id="KW-1185">Reference proteome</keyword>
<evidence type="ECO:0000259" key="1">
    <source>
        <dbReference type="Pfam" id="PF14300"/>
    </source>
</evidence>
<dbReference type="Proteomes" id="UP000422569">
    <property type="component" value="Plasmid unnamed2"/>
</dbReference>
<dbReference type="AlphaFoldDB" id="A0A6B8M522"/>
<gene>
    <name evidence="2" type="ORF">F7D14_21190</name>
</gene>
<feature type="domain" description="DNA mimic protein DMP19 C-terminal" evidence="1">
    <location>
        <begin position="96"/>
        <end position="203"/>
    </location>
</feature>
<evidence type="ECO:0000313" key="3">
    <source>
        <dbReference type="Proteomes" id="UP000422569"/>
    </source>
</evidence>
<protein>
    <submittedName>
        <fullName evidence="2">DUF4375 domain-containing protein</fullName>
    </submittedName>
</protein>
<dbReference type="PROSITE" id="PS50096">
    <property type="entry name" value="IQ"/>
    <property type="match status" value="1"/>
</dbReference>
<accession>A0A6B8M522</accession>